<evidence type="ECO:0000256" key="1">
    <source>
        <dbReference type="ARBA" id="ARBA00004477"/>
    </source>
</evidence>
<dbReference type="Gene3D" id="1.10.287.70">
    <property type="match status" value="1"/>
</dbReference>
<dbReference type="InterPro" id="IPR013662">
    <property type="entry name" value="RIH_assoc-dom"/>
</dbReference>
<feature type="transmembrane region" description="Helical" evidence="13">
    <location>
        <begin position="2278"/>
        <end position="2303"/>
    </location>
</feature>
<evidence type="ECO:0000259" key="15">
    <source>
        <dbReference type="PROSITE" id="PS50919"/>
    </source>
</evidence>
<evidence type="ECO:0000313" key="16">
    <source>
        <dbReference type="EMBL" id="CAD5110750.1"/>
    </source>
</evidence>
<dbReference type="PANTHER" id="PTHR13715">
    <property type="entry name" value="RYANODINE RECEPTOR AND IP3 RECEPTOR"/>
    <property type="match status" value="1"/>
</dbReference>
<feature type="transmembrane region" description="Helical" evidence="13">
    <location>
        <begin position="2402"/>
        <end position="2421"/>
    </location>
</feature>
<dbReference type="Pfam" id="PF00520">
    <property type="entry name" value="Ion_trans"/>
    <property type="match status" value="1"/>
</dbReference>
<dbReference type="Gene3D" id="2.80.10.50">
    <property type="match status" value="2"/>
</dbReference>
<feature type="domain" description="MIR" evidence="15">
    <location>
        <begin position="111"/>
        <end position="165"/>
    </location>
</feature>
<dbReference type="GO" id="GO:0051209">
    <property type="term" value="P:release of sequestered calcium ion into cytosol"/>
    <property type="evidence" value="ECO:0007669"/>
    <property type="project" value="UniProtKB-UniRule"/>
</dbReference>
<evidence type="ECO:0000256" key="8">
    <source>
        <dbReference type="ARBA" id="ARBA00023065"/>
    </source>
</evidence>
<name>A0A7I8V3N2_9ANNE</name>
<dbReference type="Pfam" id="PF02815">
    <property type="entry name" value="MIR"/>
    <property type="match status" value="1"/>
</dbReference>
<comment type="caution">
    <text evidence="16">The sequence shown here is derived from an EMBL/GenBank/DDBJ whole genome shotgun (WGS) entry which is preliminary data.</text>
</comment>
<keyword evidence="5" id="KW-0677">Repeat</keyword>
<dbReference type="InterPro" id="IPR000699">
    <property type="entry name" value="RIH_dom"/>
</dbReference>
<dbReference type="InterPro" id="IPR035910">
    <property type="entry name" value="RyR/IP3R_RIH_dom_sf"/>
</dbReference>
<dbReference type="SMART" id="SM00472">
    <property type="entry name" value="MIR"/>
    <property type="match status" value="2"/>
</dbReference>
<dbReference type="OrthoDB" id="300855at2759"/>
<dbReference type="Pfam" id="PF08454">
    <property type="entry name" value="RIH_assoc"/>
    <property type="match status" value="1"/>
</dbReference>
<evidence type="ECO:0000256" key="4">
    <source>
        <dbReference type="ARBA" id="ARBA00022692"/>
    </source>
</evidence>
<dbReference type="CDD" id="cd23280">
    <property type="entry name" value="beta-trefoil_MIR_itr-1-like"/>
    <property type="match status" value="1"/>
</dbReference>
<evidence type="ECO:0000256" key="5">
    <source>
        <dbReference type="ARBA" id="ARBA00022737"/>
    </source>
</evidence>
<dbReference type="Pfam" id="PF08709">
    <property type="entry name" value="Ins145_P3_rec"/>
    <property type="match status" value="1"/>
</dbReference>
<dbReference type="PRINTS" id="PR00779">
    <property type="entry name" value="INSP3RECEPTR"/>
</dbReference>
<reference evidence="16 17" key="1">
    <citation type="submission" date="2020-08" db="EMBL/GenBank/DDBJ databases">
        <authorList>
            <person name="Hejnol A."/>
        </authorList>
    </citation>
    <scope>NUCLEOTIDE SEQUENCE [LARGE SCALE GENOMIC DNA]</scope>
</reference>
<keyword evidence="6 13" id="KW-0256">Endoplasmic reticulum</keyword>
<proteinExistence type="inferred from homology"/>
<dbReference type="EMBL" id="CAJFCJ010000001">
    <property type="protein sequence ID" value="CAD5110750.1"/>
    <property type="molecule type" value="Genomic_DNA"/>
</dbReference>
<evidence type="ECO:0000256" key="9">
    <source>
        <dbReference type="ARBA" id="ARBA00023136"/>
    </source>
</evidence>
<dbReference type="PANTHER" id="PTHR13715:SF99">
    <property type="entry name" value="INOSITOL 1,4,5-TRISPHOSPHATE RECEPTOR-LIKE PROTEIN A"/>
    <property type="match status" value="1"/>
</dbReference>
<evidence type="ECO:0000256" key="14">
    <source>
        <dbReference type="SAM" id="MobiDB-lite"/>
    </source>
</evidence>
<keyword evidence="12 13" id="KW-0407">Ion channel</keyword>
<dbReference type="InterPro" id="IPR005821">
    <property type="entry name" value="Ion_trans_dom"/>
</dbReference>
<keyword evidence="11 13" id="KW-1071">Ligand-gated ion channel</keyword>
<evidence type="ECO:0000256" key="11">
    <source>
        <dbReference type="ARBA" id="ARBA00023286"/>
    </source>
</evidence>
<comment type="subunit">
    <text evidence="13">Homotetramer.</text>
</comment>
<keyword evidence="8 13" id="KW-0406">Ion transport</keyword>
<dbReference type="Pfam" id="PF01365">
    <property type="entry name" value="RYDR_ITPR"/>
    <property type="match status" value="2"/>
</dbReference>
<keyword evidence="3 13" id="KW-0813">Transport</keyword>
<organism evidence="16 17">
    <name type="scientific">Dimorphilus gyrociliatus</name>
    <dbReference type="NCBI Taxonomy" id="2664684"/>
    <lineage>
        <taxon>Eukaryota</taxon>
        <taxon>Metazoa</taxon>
        <taxon>Spiralia</taxon>
        <taxon>Lophotrochozoa</taxon>
        <taxon>Annelida</taxon>
        <taxon>Polychaeta</taxon>
        <taxon>Polychaeta incertae sedis</taxon>
        <taxon>Dinophilidae</taxon>
        <taxon>Dimorphilus</taxon>
    </lineage>
</organism>
<feature type="transmembrane region" description="Helical" evidence="13">
    <location>
        <begin position="2210"/>
        <end position="2232"/>
    </location>
</feature>
<dbReference type="GO" id="GO:0005220">
    <property type="term" value="F:inositol 1,4,5-trisphosphate-gated calcium channel activity"/>
    <property type="evidence" value="ECO:0007669"/>
    <property type="project" value="UniProtKB-UniRule"/>
</dbReference>
<dbReference type="PROSITE" id="PS50919">
    <property type="entry name" value="MIR"/>
    <property type="match status" value="2"/>
</dbReference>
<keyword evidence="10 13" id="KW-0675">Receptor</keyword>
<evidence type="ECO:0000256" key="6">
    <source>
        <dbReference type="ARBA" id="ARBA00022824"/>
    </source>
</evidence>
<evidence type="ECO:0000256" key="12">
    <source>
        <dbReference type="ARBA" id="ARBA00023303"/>
    </source>
</evidence>
<dbReference type="InterPro" id="IPR000493">
    <property type="entry name" value="InsP3_rcpt"/>
</dbReference>
<dbReference type="InterPro" id="IPR036300">
    <property type="entry name" value="MIR_dom_sf"/>
</dbReference>
<dbReference type="GO" id="GO:0070679">
    <property type="term" value="F:inositol 1,4,5 trisphosphate binding"/>
    <property type="evidence" value="ECO:0007669"/>
    <property type="project" value="UniProtKB-UniRule"/>
</dbReference>
<keyword evidence="7 13" id="KW-1133">Transmembrane helix</keyword>
<keyword evidence="4 13" id="KW-0812">Transmembrane</keyword>
<sequence>MAQETLCIGDHVCLFSEESSGYVFSYLSSSIHTDVGVRSHDSRQKPKVADPNSIAFELCIVNRYKFNKKYRTAQANDRLSDVDSKAKLAQLQLAAEAENEDNTNEEKRQFGRKVLYGQMIQLKHVFTQKYLHVSTKTTSTTESGSMQVFLSPFNAKNAHFRIMPRYKVKAEGDIVQVEDQIVLESIKSPGQFLHVSKSKLPSKSVYKECLELNLSVRQSGFRILRRYKPGKKDTDLAYLKAGEPVRLFHKEIEAYLCAEGLFNDEISEDVHLRIRPVDQNNPKTLFPSSSAINYWQIELISGCIDGSIIKWEQQCRIKHMCTRSYLKVDQKKVSLTNNSEDPKTVFRLHAVMLEQDNIQYETYCRIEHVVSGHWLHAGQDEYKRKKNVGSDADGTSMASLKWTTAKLNHIEAINEMQYDDAFTLQKVEDEHCHNFYFVAGMVPCIQKLIENKKAGVNITLKDSQEMVATLDELKKFMIVNSEPDKNRQKLMRNLRIVELLVNLLQLPCRGSSDQRFLIKVFVECYDLLYTYLMGNSRKNELYIAKHISFFESQISFEGPVGLNAAHMVMELIKDNRKIVDRITITHIDQFVSLLKKNKNYRYLDLLSVLCVCDGVSIPDNQNHITKRWLMEGDKNCVFYTDLGQKIGKDSNVVYVSANKQRTWTPLVEFVEIHKNDEDILFLEHQLDLFGKLCYGRNEFPMKIITEELNYLTWEEAYLCLSNEELPDQLRAKYCHLIIALFIDVGKNVSLLDRINLTYVYDDLDDDDVLSEEDLPTSGTEHFEQLHNWLSKFFDRNQDMTASLIGHNILIEQVMRLVHYLVRFGYYKKREDVKALLTPFLNLLDGRNDKPYEIPAGGSIPNEVMKRYRNDLRYKQSPESKAIADAKVQAIKVLDLFFNYQFNLRLKRFVREFKIVYTEANKPDSNPELGQLLYENYDFLENSGTNHSALRRLKDLFNESSFFKGLGIDVIELFKDLSLYNYDPMVVGSMSLINRYFSGHDNLFKRAVQAQILINEHSCQILKNVNQLLPVMRRLTASKMTVEQTTEMNIILNKLIEFCSLDNEPEEPHPMNQTILYNHGILSDVFSIFAQQIDAKLMEQYSGIKQIFENSFVLLKSLARGNATVQQRLFDRLDKLLEIEGAEPQLADALVEVFTGNKTNCMKILSYQIQKIMSIVAKHKANSPQFLDLLNAVVKVEELNLPLKRNQSYVMKYFMQYRSEVAYIVDQPAENRKKLLTSSGKEVEYLASMVDLLATCAEGENQSIESQCQTIFTISELMDILNSSDIDNIKKRPYLRFFLWVYLNTAGGVVVDGQSGEVGHLESMWKFIKTLTLNFISLAEIAESNPDLTKSLLKKAPSKTTQKSNIISLGNAEELNDAMSSGMDSKKMTSFHGNLHFAFDAVLPFLQVFFRTHYQPDAENYASEADMLDELANSLTKFTNAVGESISNATHMNNLTSCMTSVLSQSTLPVKVMEEFQEKFNRAGLVQDLKSDSRKKYDEDYEKEEEINVLLNIFANNFAVIYGGENSVRAQTGYAIDEEYFDPMGDEKLPLGQEFQDHLRIFIDEREKDAVKRYDLAKKLVQQLEISASSLPTSELERIEQESLDIKCLQLLRALIHNEIVKLPGDWLTDPKSFSKILKKIEGVQNALNSYDAVLQVLSHLAKNNSDIVREVLAFQAVMLFGGNEKVQDSLILYFLGTREEKFFLAVKTRMQLSSLSIKERRSLVAQHQEKIKLEIDQAKALRKAMKDGKMAEMEVMAANNFGSLAVGSRLNMGVSSMNLNSHKLPGNRMGSRMMLGSRIMGSRAMGSRMLGSRMMGSRTMGSRTMGSRTFGKSKRRVSSIASKRNQIAPTNNGEELTDEAIEQMIRETMGNLDEFDCEDDGYIELVLKLLGLMCDGQNKTLQDYLREQPDNIKSVNLISETAGFLSLLYSSIDENTIGLVTELLNTLVEFTSGNTSNQLVVYDNKIIDYINFMLRGAQFQACDPEIVMELKKAIVNLLTALVEESLPDGQGIADDVAEAIDNESIFTVCVDCFNRSMTVLRIEEVIPKDDLIALGFKYFHFLRKVLDLSGATYPLKGEKSLIWKFYDRSTLSIEIVKGDELQKVYFRVKDKSVLREDVKEKFKYEVDRSSPSNKLRDFMDWSKDIIKDIKYTRKVLGNPFSRFFVKFWYQFNMIMIFLSFVLFLLTMITWEANEKTSVIKPDYRYSSTPIVTYVLGGLHNLVALCVILSFFITNAPALPKFDSVVNFFKKSDETEKEEDDEDKDESNLQVNLVSFATVWYLLLFTFSILGTVFWGYFFAFHLLHIAQFNQLLRRAIQAVTQNGYSLLWVFLFGLVFIYIYALISFAAFRDLYPGKNGLFCRTLYECAVTVLHHGFITGIYDFLSIPEEKTFTYYLYKVILDLTFWMIITTIGLNIIFGIIVDTFSELRDNKWQVDNDMRSACFICSKASYDFEHHGGGFEEHIKKEHNQWAYLFFFIHLDETRSNDYTALELHVFRCLEKEKYNFFPLNRSLSLRHEEDSNEMRLESLAEQVTYLVNKMREEEAEKEKQIEKKKQLEWEKQHRHKQDKQASSD</sequence>
<comment type="subcellular location">
    <subcellularLocation>
        <location evidence="1 13">Endoplasmic reticulum membrane</location>
        <topology evidence="1 13">Multi-pass membrane protein</topology>
    </subcellularLocation>
</comment>
<feature type="region of interest" description="Disordered" evidence="14">
    <location>
        <begin position="1814"/>
        <end position="1842"/>
    </location>
</feature>
<feature type="compositionally biased region" description="Basic and acidic residues" evidence="14">
    <location>
        <begin position="2543"/>
        <end position="2560"/>
    </location>
</feature>
<feature type="transmembrane region" description="Helical" evidence="13">
    <location>
        <begin position="2324"/>
        <end position="2348"/>
    </location>
</feature>
<evidence type="ECO:0000256" key="10">
    <source>
        <dbReference type="ARBA" id="ARBA00023170"/>
    </source>
</evidence>
<dbReference type="Gene3D" id="1.25.10.30">
    <property type="entry name" value="IP3 receptor type 1 binding core, RIH domain"/>
    <property type="match status" value="1"/>
</dbReference>
<keyword evidence="9 13" id="KW-0472">Membrane</keyword>
<comment type="function">
    <text evidence="13">Receptor for inositol 1,4,5-trisphosphate, a second messenger that mediates the release of intracellular calcium.</text>
</comment>
<keyword evidence="13" id="KW-0109">Calcium transport</keyword>
<gene>
    <name evidence="16" type="ORF">DGYR_LOCUS112</name>
</gene>
<keyword evidence="13" id="KW-0106">Calcium</keyword>
<evidence type="ECO:0000256" key="3">
    <source>
        <dbReference type="ARBA" id="ARBA00022448"/>
    </source>
</evidence>
<comment type="similarity">
    <text evidence="2 13">Belongs to the InsP3 receptor family.</text>
</comment>
<evidence type="ECO:0000313" key="17">
    <source>
        <dbReference type="Proteomes" id="UP000549394"/>
    </source>
</evidence>
<dbReference type="SUPFAM" id="SSF82109">
    <property type="entry name" value="MIR domain"/>
    <property type="match status" value="2"/>
</dbReference>
<evidence type="ECO:0000256" key="2">
    <source>
        <dbReference type="ARBA" id="ARBA00009453"/>
    </source>
</evidence>
<keyword evidence="17" id="KW-1185">Reference proteome</keyword>
<dbReference type="SUPFAM" id="SSF100909">
    <property type="entry name" value="IP3 receptor type 1 binding core, domain 2"/>
    <property type="match status" value="2"/>
</dbReference>
<dbReference type="GO" id="GO:0005789">
    <property type="term" value="C:endoplasmic reticulum membrane"/>
    <property type="evidence" value="ECO:0007669"/>
    <property type="project" value="UniProtKB-SubCell"/>
</dbReference>
<dbReference type="Proteomes" id="UP000549394">
    <property type="component" value="Unassembled WGS sequence"/>
</dbReference>
<keyword evidence="13" id="KW-0107">Calcium channel</keyword>
<dbReference type="InterPro" id="IPR015925">
    <property type="entry name" value="Ryanodine_IP3_receptor"/>
</dbReference>
<feature type="domain" description="MIR" evidence="15">
    <location>
        <begin position="355"/>
        <end position="407"/>
    </location>
</feature>
<dbReference type="InterPro" id="IPR016093">
    <property type="entry name" value="MIR_motif"/>
</dbReference>
<protein>
    <recommendedName>
        <fullName evidence="13">Inositol 1,4,5-trisphosphate receptor</fullName>
    </recommendedName>
</protein>
<accession>A0A7I8V3N2</accession>
<dbReference type="InterPro" id="IPR014821">
    <property type="entry name" value="Ins145_P3_rcpt"/>
</dbReference>
<feature type="transmembrane region" description="Helical" evidence="13">
    <location>
        <begin position="2167"/>
        <end position="2190"/>
    </location>
</feature>
<feature type="compositionally biased region" description="Low complexity" evidence="14">
    <location>
        <begin position="1814"/>
        <end position="1829"/>
    </location>
</feature>
<feature type="region of interest" description="Disordered" evidence="14">
    <location>
        <begin position="2543"/>
        <end position="2573"/>
    </location>
</feature>
<comment type="domain">
    <text evidence="13">The receptor contains a calcium channel in its C-terminal extremity. Its large N-terminal cytoplasmic region has the ligand-binding site in the N-terminus and modulatory sites in the middle portion immediately upstream of the channel region.</text>
</comment>
<evidence type="ECO:0000256" key="13">
    <source>
        <dbReference type="RuleBase" id="RU368044"/>
    </source>
</evidence>
<evidence type="ECO:0000256" key="7">
    <source>
        <dbReference type="ARBA" id="ARBA00022989"/>
    </source>
</evidence>